<keyword evidence="3" id="KW-0238">DNA-binding</keyword>
<dbReference type="PANTHER" id="PTHR37534:SF9">
    <property type="entry name" value="ZN(II)2CYS6 TRANSCRIPTION FACTOR (EUROFUNG)"/>
    <property type="match status" value="1"/>
</dbReference>
<dbReference type="Pfam" id="PF00172">
    <property type="entry name" value="Zn_clus"/>
    <property type="match status" value="1"/>
</dbReference>
<gene>
    <name evidence="7" type="ORF">BO80DRAFT_490234</name>
</gene>
<dbReference type="Proteomes" id="UP000249402">
    <property type="component" value="Unassembled WGS sequence"/>
</dbReference>
<dbReference type="Gene3D" id="4.10.240.10">
    <property type="entry name" value="Zn(2)-C6 fungal-type DNA-binding domain"/>
    <property type="match status" value="1"/>
</dbReference>
<organism evidence="7 8">
    <name type="scientific">Aspergillus ibericus CBS 121593</name>
    <dbReference type="NCBI Taxonomy" id="1448316"/>
    <lineage>
        <taxon>Eukaryota</taxon>
        <taxon>Fungi</taxon>
        <taxon>Dikarya</taxon>
        <taxon>Ascomycota</taxon>
        <taxon>Pezizomycotina</taxon>
        <taxon>Eurotiomycetes</taxon>
        <taxon>Eurotiomycetidae</taxon>
        <taxon>Eurotiales</taxon>
        <taxon>Aspergillaceae</taxon>
        <taxon>Aspergillus</taxon>
        <taxon>Aspergillus subgen. Circumdati</taxon>
    </lineage>
</organism>
<reference evidence="7 8" key="1">
    <citation type="submission" date="2018-02" db="EMBL/GenBank/DDBJ databases">
        <title>The genomes of Aspergillus section Nigri reveals drivers in fungal speciation.</title>
        <authorList>
            <consortium name="DOE Joint Genome Institute"/>
            <person name="Vesth T.C."/>
            <person name="Nybo J."/>
            <person name="Theobald S."/>
            <person name="Brandl J."/>
            <person name="Frisvad J.C."/>
            <person name="Nielsen K.F."/>
            <person name="Lyhne E.K."/>
            <person name="Kogle M.E."/>
            <person name="Kuo A."/>
            <person name="Riley R."/>
            <person name="Clum A."/>
            <person name="Nolan M."/>
            <person name="Lipzen A."/>
            <person name="Salamov A."/>
            <person name="Henrissat B."/>
            <person name="Wiebenga A."/>
            <person name="De vries R.P."/>
            <person name="Grigoriev I.V."/>
            <person name="Mortensen U.H."/>
            <person name="Andersen M.R."/>
            <person name="Baker S.E."/>
        </authorList>
    </citation>
    <scope>NUCLEOTIDE SEQUENCE [LARGE SCALE GENOMIC DNA]</scope>
    <source>
        <strain evidence="7 8">CBS 121593</strain>
    </source>
</reference>
<name>A0A395HE38_9EURO</name>
<keyword evidence="4" id="KW-0804">Transcription</keyword>
<dbReference type="Pfam" id="PF11951">
    <property type="entry name" value="Fungal_trans_2"/>
    <property type="match status" value="1"/>
</dbReference>
<dbReference type="OrthoDB" id="4525710at2759"/>
<sequence>MGTDTRVKRRRGGTRKKTGCYISSFACKARHTRCDEKKPICSNCERFELECWPSNFIAYSAWCSTDRGGSDQQEAFPTENSMRTGDQALASTSTSDIVRASCPDLQHSHSSNPDPVLSESSHYNPDRMAVTTVHQMKPQPTMPLTSEMFHLLNEYWRGLATWMDVFDLSDTYHREVARQALTSELLRCICAFTARQLCLRASGEVWAPAATNYNSPSLHLLIQQLNSCEPLRDTLTAVILLGSYEVLAAQGQEHHRHYEGARKLIKLQGISARSSDQAVLQLDPSDWNVNWWEGETAEDLLSNQLLWLIGRAVNWIYKDKTPRKYQELLTDTEGWYTGLSQHFRGVRYGEMVEDGLSKVHFAVPQTAAAMLWYHLLHLMLYAEPVLQDVAYIPKIQEHATEIINISISDIPDQVRCFSILPLYFAGKHVDSIVRKTRVLVLLSNIQIELGYHTGGLVQKLQQFFMPATD</sequence>
<keyword evidence="2" id="KW-0805">Transcription regulation</keyword>
<dbReference type="GeneID" id="37228490"/>
<evidence type="ECO:0000256" key="2">
    <source>
        <dbReference type="ARBA" id="ARBA00023015"/>
    </source>
</evidence>
<dbReference type="SUPFAM" id="SSF57701">
    <property type="entry name" value="Zn2/Cys6 DNA-binding domain"/>
    <property type="match status" value="1"/>
</dbReference>
<dbReference type="PANTHER" id="PTHR37534">
    <property type="entry name" value="TRANSCRIPTIONAL ACTIVATOR PROTEIN UGA3"/>
    <property type="match status" value="1"/>
</dbReference>
<accession>A0A395HE38</accession>
<evidence type="ECO:0000256" key="5">
    <source>
        <dbReference type="ARBA" id="ARBA00023242"/>
    </source>
</evidence>
<dbReference type="RefSeq" id="XP_025580263.1">
    <property type="nucleotide sequence ID" value="XM_025723625.1"/>
</dbReference>
<dbReference type="InterPro" id="IPR021858">
    <property type="entry name" value="Fun_TF"/>
</dbReference>
<keyword evidence="8" id="KW-1185">Reference proteome</keyword>
<evidence type="ECO:0000256" key="1">
    <source>
        <dbReference type="ARBA" id="ARBA00004123"/>
    </source>
</evidence>
<evidence type="ECO:0000313" key="7">
    <source>
        <dbReference type="EMBL" id="RAL05936.1"/>
    </source>
</evidence>
<dbReference type="VEuPathDB" id="FungiDB:BO80DRAFT_490234"/>
<proteinExistence type="predicted"/>
<dbReference type="CDD" id="cd00067">
    <property type="entry name" value="GAL4"/>
    <property type="match status" value="1"/>
</dbReference>
<evidence type="ECO:0000256" key="4">
    <source>
        <dbReference type="ARBA" id="ARBA00023163"/>
    </source>
</evidence>
<dbReference type="GO" id="GO:0000981">
    <property type="term" value="F:DNA-binding transcription factor activity, RNA polymerase II-specific"/>
    <property type="evidence" value="ECO:0007669"/>
    <property type="project" value="InterPro"/>
</dbReference>
<dbReference type="AlphaFoldDB" id="A0A395HE38"/>
<evidence type="ECO:0000259" key="6">
    <source>
        <dbReference type="PROSITE" id="PS50048"/>
    </source>
</evidence>
<evidence type="ECO:0000313" key="8">
    <source>
        <dbReference type="Proteomes" id="UP000249402"/>
    </source>
</evidence>
<dbReference type="GO" id="GO:0005634">
    <property type="term" value="C:nucleus"/>
    <property type="evidence" value="ECO:0007669"/>
    <property type="project" value="UniProtKB-SubCell"/>
</dbReference>
<protein>
    <recommendedName>
        <fullName evidence="6">Zn(2)-C6 fungal-type domain-containing protein</fullName>
    </recommendedName>
</protein>
<dbReference type="GO" id="GO:0045944">
    <property type="term" value="P:positive regulation of transcription by RNA polymerase II"/>
    <property type="evidence" value="ECO:0007669"/>
    <property type="project" value="TreeGrafter"/>
</dbReference>
<dbReference type="GO" id="GO:0008270">
    <property type="term" value="F:zinc ion binding"/>
    <property type="evidence" value="ECO:0007669"/>
    <property type="project" value="InterPro"/>
</dbReference>
<dbReference type="PROSITE" id="PS50048">
    <property type="entry name" value="ZN2_CY6_FUNGAL_2"/>
    <property type="match status" value="1"/>
</dbReference>
<keyword evidence="5" id="KW-0539">Nucleus</keyword>
<dbReference type="GO" id="GO:0000976">
    <property type="term" value="F:transcription cis-regulatory region binding"/>
    <property type="evidence" value="ECO:0007669"/>
    <property type="project" value="TreeGrafter"/>
</dbReference>
<comment type="subcellular location">
    <subcellularLocation>
        <location evidence="1">Nucleus</location>
    </subcellularLocation>
</comment>
<dbReference type="EMBL" id="KZ824420">
    <property type="protein sequence ID" value="RAL05936.1"/>
    <property type="molecule type" value="Genomic_DNA"/>
</dbReference>
<feature type="domain" description="Zn(2)-C6 fungal-type" evidence="6">
    <location>
        <begin position="27"/>
        <end position="51"/>
    </location>
</feature>
<dbReference type="InterPro" id="IPR036864">
    <property type="entry name" value="Zn2-C6_fun-type_DNA-bd_sf"/>
</dbReference>
<dbReference type="InterPro" id="IPR001138">
    <property type="entry name" value="Zn2Cys6_DnaBD"/>
</dbReference>
<evidence type="ECO:0000256" key="3">
    <source>
        <dbReference type="ARBA" id="ARBA00023125"/>
    </source>
</evidence>